<accession>A0A0F9Q4N8</accession>
<keyword evidence="2" id="KW-0547">Nucleotide-binding</keyword>
<dbReference type="Gene3D" id="3.30.470.20">
    <property type="entry name" value="ATP-grasp fold, B domain"/>
    <property type="match status" value="1"/>
</dbReference>
<dbReference type="AlphaFoldDB" id="A0A0F9Q4N8"/>
<comment type="caution">
    <text evidence="5">The sequence shown here is derived from an EMBL/GenBank/DDBJ whole genome shotgun (WGS) entry which is preliminary data.</text>
</comment>
<dbReference type="GO" id="GO:0016874">
    <property type="term" value="F:ligase activity"/>
    <property type="evidence" value="ECO:0007669"/>
    <property type="project" value="UniProtKB-KW"/>
</dbReference>
<dbReference type="Pfam" id="PF02655">
    <property type="entry name" value="ATP-grasp_3"/>
    <property type="match status" value="1"/>
</dbReference>
<feature type="domain" description="ATP-grasp" evidence="4">
    <location>
        <begin position="110"/>
        <end position="298"/>
    </location>
</feature>
<organism evidence="5">
    <name type="scientific">marine sediment metagenome</name>
    <dbReference type="NCBI Taxonomy" id="412755"/>
    <lineage>
        <taxon>unclassified sequences</taxon>
        <taxon>metagenomes</taxon>
        <taxon>ecological metagenomes</taxon>
    </lineage>
</organism>
<dbReference type="SUPFAM" id="SSF56059">
    <property type="entry name" value="Glutathione synthetase ATP-binding domain-like"/>
    <property type="match status" value="1"/>
</dbReference>
<dbReference type="EMBL" id="LAZR01005389">
    <property type="protein sequence ID" value="KKN00328.1"/>
    <property type="molecule type" value="Genomic_DNA"/>
</dbReference>
<dbReference type="InterPro" id="IPR052032">
    <property type="entry name" value="ATP-dep_AA_Ligase"/>
</dbReference>
<reference evidence="5" key="1">
    <citation type="journal article" date="2015" name="Nature">
        <title>Complex archaea that bridge the gap between prokaryotes and eukaryotes.</title>
        <authorList>
            <person name="Spang A."/>
            <person name="Saw J.H."/>
            <person name="Jorgensen S.L."/>
            <person name="Zaremba-Niedzwiedzka K."/>
            <person name="Martijn J."/>
            <person name="Lind A.E."/>
            <person name="van Eijk R."/>
            <person name="Schleper C."/>
            <person name="Guy L."/>
            <person name="Ettema T.J."/>
        </authorList>
    </citation>
    <scope>NUCLEOTIDE SEQUENCE</scope>
</reference>
<gene>
    <name evidence="5" type="ORF">LCGC14_1138830</name>
</gene>
<sequence length="394" mass="43022">MKAIIIIGGGDLGLNTVIWAKELGLFTVVTDRNPEAPGIKEADSWTIISGDDTEAQVNLAVRLGEWYDVVGVYCANDFGLLPVAHVNQLLKVPSHPVKAVAQSLDKSRTYQILWAHNLPVPKSFKVSSLAEAKGAFIRAGVPAIVKPADSSGSQGVSIVKNSDDLITAYSEASRFGDVLIQEYIGGRSIDVNGLFIEGKFYGCGVLEKYISDPPYCLPMGGIDPAHVPEPKEAYRLLESACRALGITEGPVCADMKLVGDKFTILEISPRFHGDFTTSNTLPFATGINPVKAYFKYLMTGKLDKSYLKPFPHGIAEWRVIQLPQGIIKKISGLEEARKIKGVSKIWLRVKEGDPVGNYSNTMEIPGAVCVYGKDGEAIERIYRRVFDTLKMEVE</sequence>
<dbReference type="Gene3D" id="3.40.50.20">
    <property type="match status" value="1"/>
</dbReference>
<keyword evidence="3" id="KW-0067">ATP-binding</keyword>
<proteinExistence type="predicted"/>
<dbReference type="InterPro" id="IPR016185">
    <property type="entry name" value="PreATP-grasp_dom_sf"/>
</dbReference>
<dbReference type="PANTHER" id="PTHR43585">
    <property type="entry name" value="FUMIPYRROLE BIOSYNTHESIS PROTEIN C"/>
    <property type="match status" value="1"/>
</dbReference>
<dbReference type="GO" id="GO:0046872">
    <property type="term" value="F:metal ion binding"/>
    <property type="evidence" value="ECO:0007669"/>
    <property type="project" value="InterPro"/>
</dbReference>
<dbReference type="GO" id="GO:0005524">
    <property type="term" value="F:ATP binding"/>
    <property type="evidence" value="ECO:0007669"/>
    <property type="project" value="UniProtKB-KW"/>
</dbReference>
<dbReference type="InterPro" id="IPR003806">
    <property type="entry name" value="ATP-grasp_PylC-type"/>
</dbReference>
<dbReference type="PROSITE" id="PS50975">
    <property type="entry name" value="ATP_GRASP"/>
    <property type="match status" value="1"/>
</dbReference>
<dbReference type="InterPro" id="IPR011761">
    <property type="entry name" value="ATP-grasp"/>
</dbReference>
<evidence type="ECO:0000256" key="1">
    <source>
        <dbReference type="ARBA" id="ARBA00022598"/>
    </source>
</evidence>
<evidence type="ECO:0000256" key="2">
    <source>
        <dbReference type="ARBA" id="ARBA00022741"/>
    </source>
</evidence>
<protein>
    <recommendedName>
        <fullName evidence="4">ATP-grasp domain-containing protein</fullName>
    </recommendedName>
</protein>
<keyword evidence="1" id="KW-0436">Ligase</keyword>
<dbReference type="InterPro" id="IPR040570">
    <property type="entry name" value="LAL_C2"/>
</dbReference>
<evidence type="ECO:0000259" key="4">
    <source>
        <dbReference type="PROSITE" id="PS50975"/>
    </source>
</evidence>
<dbReference type="Pfam" id="PF18603">
    <property type="entry name" value="LAL_C2"/>
    <property type="match status" value="1"/>
</dbReference>
<dbReference type="PANTHER" id="PTHR43585:SF2">
    <property type="entry name" value="ATP-GRASP ENZYME FSQD"/>
    <property type="match status" value="1"/>
</dbReference>
<evidence type="ECO:0000256" key="3">
    <source>
        <dbReference type="ARBA" id="ARBA00022840"/>
    </source>
</evidence>
<name>A0A0F9Q4N8_9ZZZZ</name>
<dbReference type="SUPFAM" id="SSF52440">
    <property type="entry name" value="PreATP-grasp domain"/>
    <property type="match status" value="1"/>
</dbReference>
<evidence type="ECO:0000313" key="5">
    <source>
        <dbReference type="EMBL" id="KKN00328.1"/>
    </source>
</evidence>